<organism evidence="3 4">
    <name type="scientific">Pectinatus cerevisiiphilus</name>
    <dbReference type="NCBI Taxonomy" id="86956"/>
    <lineage>
        <taxon>Bacteria</taxon>
        <taxon>Bacillati</taxon>
        <taxon>Bacillota</taxon>
        <taxon>Negativicutes</taxon>
        <taxon>Selenomonadales</taxon>
        <taxon>Selenomonadaceae</taxon>
        <taxon>Pectinatus</taxon>
    </lineage>
</organism>
<feature type="region of interest" description="Disordered" evidence="1">
    <location>
        <begin position="38"/>
        <end position="87"/>
    </location>
</feature>
<feature type="compositionally biased region" description="Low complexity" evidence="1">
    <location>
        <begin position="38"/>
        <end position="52"/>
    </location>
</feature>
<dbReference type="AlphaFoldDB" id="A0A4R3KF68"/>
<evidence type="ECO:0000256" key="2">
    <source>
        <dbReference type="SAM" id="Phobius"/>
    </source>
</evidence>
<evidence type="ECO:0000313" key="4">
    <source>
        <dbReference type="Proteomes" id="UP000295188"/>
    </source>
</evidence>
<sequence length="192" mass="20541">MNMKKILILFVVGMMVLGNVSFAAKGGSRMPAAKAPAAVTRPAPAAPSQSAAGTAREYKPSQNASSAKSTPSQNTTTAQKSNNTSSPWGSMFRNVGLLAGGMFLGGMLANLFGMGGGLMSNLLGIVANVFIFAVILMLVMTLWRKVMGSKKTETKNNISYEDREKEPKIIDIKPSAPNSYEKRSKADEYRKK</sequence>
<evidence type="ECO:0000256" key="1">
    <source>
        <dbReference type="SAM" id="MobiDB-lite"/>
    </source>
</evidence>
<accession>A0A4R3KF68</accession>
<protein>
    <recommendedName>
        <fullName evidence="5">Import inner membrane translocase subunit Tim44</fullName>
    </recommendedName>
</protein>
<keyword evidence="4" id="KW-1185">Reference proteome</keyword>
<feature type="transmembrane region" description="Helical" evidence="2">
    <location>
        <begin position="6"/>
        <end position="24"/>
    </location>
</feature>
<evidence type="ECO:0000313" key="3">
    <source>
        <dbReference type="EMBL" id="TCS82026.1"/>
    </source>
</evidence>
<dbReference type="RefSeq" id="WP_132546990.1">
    <property type="nucleotide sequence ID" value="NZ_SMAA01000001.1"/>
</dbReference>
<feature type="region of interest" description="Disordered" evidence="1">
    <location>
        <begin position="169"/>
        <end position="192"/>
    </location>
</feature>
<feature type="compositionally biased region" description="Polar residues" evidence="1">
    <location>
        <begin position="60"/>
        <end position="87"/>
    </location>
</feature>
<keyword evidence="2" id="KW-1133">Transmembrane helix</keyword>
<reference evidence="3 4" key="1">
    <citation type="submission" date="2019-03" db="EMBL/GenBank/DDBJ databases">
        <title>Genomic Encyclopedia of Type Strains, Phase IV (KMG-IV): sequencing the most valuable type-strain genomes for metagenomic binning, comparative biology and taxonomic classification.</title>
        <authorList>
            <person name="Goeker M."/>
        </authorList>
    </citation>
    <scope>NUCLEOTIDE SEQUENCE [LARGE SCALE GENOMIC DNA]</scope>
    <source>
        <strain evidence="3 4">DSM 20467</strain>
    </source>
</reference>
<feature type="compositionally biased region" description="Basic and acidic residues" evidence="1">
    <location>
        <begin position="180"/>
        <end position="192"/>
    </location>
</feature>
<feature type="transmembrane region" description="Helical" evidence="2">
    <location>
        <begin position="95"/>
        <end position="116"/>
    </location>
</feature>
<feature type="transmembrane region" description="Helical" evidence="2">
    <location>
        <begin position="122"/>
        <end position="143"/>
    </location>
</feature>
<proteinExistence type="predicted"/>
<keyword evidence="2" id="KW-0812">Transmembrane</keyword>
<evidence type="ECO:0008006" key="5">
    <source>
        <dbReference type="Google" id="ProtNLM"/>
    </source>
</evidence>
<keyword evidence="2" id="KW-0472">Membrane</keyword>
<name>A0A4R3KF68_9FIRM</name>
<dbReference type="EMBL" id="SMAA01000001">
    <property type="protein sequence ID" value="TCS82026.1"/>
    <property type="molecule type" value="Genomic_DNA"/>
</dbReference>
<comment type="caution">
    <text evidence="3">The sequence shown here is derived from an EMBL/GenBank/DDBJ whole genome shotgun (WGS) entry which is preliminary data.</text>
</comment>
<dbReference type="Proteomes" id="UP000295188">
    <property type="component" value="Unassembled WGS sequence"/>
</dbReference>
<gene>
    <name evidence="3" type="ORF">EDC37_101198</name>
</gene>